<dbReference type="AlphaFoldDB" id="A0A5B7IE62"/>
<name>A0A5B7IE62_PORTR</name>
<comment type="caution">
    <text evidence="1">The sequence shown here is derived from an EMBL/GenBank/DDBJ whole genome shotgun (WGS) entry which is preliminary data.</text>
</comment>
<gene>
    <name evidence="1" type="ORF">E2C01_074697</name>
</gene>
<dbReference type="Proteomes" id="UP000324222">
    <property type="component" value="Unassembled WGS sequence"/>
</dbReference>
<accession>A0A5B7IE62</accession>
<organism evidence="1 2">
    <name type="scientific">Portunus trituberculatus</name>
    <name type="common">Swimming crab</name>
    <name type="synonym">Neptunus trituberculatus</name>
    <dbReference type="NCBI Taxonomy" id="210409"/>
    <lineage>
        <taxon>Eukaryota</taxon>
        <taxon>Metazoa</taxon>
        <taxon>Ecdysozoa</taxon>
        <taxon>Arthropoda</taxon>
        <taxon>Crustacea</taxon>
        <taxon>Multicrustacea</taxon>
        <taxon>Malacostraca</taxon>
        <taxon>Eumalacostraca</taxon>
        <taxon>Eucarida</taxon>
        <taxon>Decapoda</taxon>
        <taxon>Pleocyemata</taxon>
        <taxon>Brachyura</taxon>
        <taxon>Eubrachyura</taxon>
        <taxon>Portunoidea</taxon>
        <taxon>Portunidae</taxon>
        <taxon>Portuninae</taxon>
        <taxon>Portunus</taxon>
    </lineage>
</organism>
<protein>
    <submittedName>
        <fullName evidence="1">Uncharacterized protein</fullName>
    </submittedName>
</protein>
<evidence type="ECO:0000313" key="1">
    <source>
        <dbReference type="EMBL" id="MPC80129.1"/>
    </source>
</evidence>
<evidence type="ECO:0000313" key="2">
    <source>
        <dbReference type="Proteomes" id="UP000324222"/>
    </source>
</evidence>
<dbReference type="EMBL" id="VSRR010053106">
    <property type="protein sequence ID" value="MPC80129.1"/>
    <property type="molecule type" value="Genomic_DNA"/>
</dbReference>
<reference evidence="1 2" key="1">
    <citation type="submission" date="2019-05" db="EMBL/GenBank/DDBJ databases">
        <title>Another draft genome of Portunus trituberculatus and its Hox gene families provides insights of decapod evolution.</title>
        <authorList>
            <person name="Jeong J.-H."/>
            <person name="Song I."/>
            <person name="Kim S."/>
            <person name="Choi T."/>
            <person name="Kim D."/>
            <person name="Ryu S."/>
            <person name="Kim W."/>
        </authorList>
    </citation>
    <scope>NUCLEOTIDE SEQUENCE [LARGE SCALE GENOMIC DNA]</scope>
    <source>
        <tissue evidence="1">Muscle</tissue>
    </source>
</reference>
<proteinExistence type="predicted"/>
<sequence length="84" mass="10056">MLRHNIKNGFQYDKNQKTLPDAMESSMKLFFRLDVELDTQILKDEEEDEDDDEEEEEMLLRVRGTQRQGVWVSHETNVASDYFQ</sequence>
<keyword evidence="2" id="KW-1185">Reference proteome</keyword>